<evidence type="ECO:0000313" key="3">
    <source>
        <dbReference type="Proteomes" id="UP000673552"/>
    </source>
</evidence>
<organism evidence="2 3">
    <name type="scientific">Leishmania martiniquensis</name>
    <dbReference type="NCBI Taxonomy" id="1580590"/>
    <lineage>
        <taxon>Eukaryota</taxon>
        <taxon>Discoba</taxon>
        <taxon>Euglenozoa</taxon>
        <taxon>Kinetoplastea</taxon>
        <taxon>Metakinetoplastina</taxon>
        <taxon>Trypanosomatida</taxon>
        <taxon>Trypanosomatidae</taxon>
        <taxon>Leishmaniinae</taxon>
        <taxon>Leishmania</taxon>
    </lineage>
</organism>
<protein>
    <submittedName>
        <fullName evidence="2">Uncharacterized protein</fullName>
    </submittedName>
</protein>
<dbReference type="AlphaFoldDB" id="A0A836HGI8"/>
<name>A0A836HGI8_9TRYP</name>
<feature type="region of interest" description="Disordered" evidence="1">
    <location>
        <begin position="1"/>
        <end position="161"/>
    </location>
</feature>
<feature type="compositionally biased region" description="Polar residues" evidence="1">
    <location>
        <begin position="75"/>
        <end position="99"/>
    </location>
</feature>
<sequence>MPPRSRRSPTRRPKSGGAHAGRISGSPITATSSRASEAGAAAKRRRADRRLNAISAESGCIDRNRNKGVRKSFADTATPTHLGTPSTPARATPITSAGNRETDEDETDTSQRFSNVSGWQHARETTPPNPTPTSPCTPADSRAAEQAAHAASAQRGGSAALSMDHDRVFEQSLYGASSAAHPPPATSSASSQPVRPFSAELLSQLLMAEAARAEAAATAGQHDGNSSDGGDYATVGPRYALPEPQLPVPVMATTTTEWCGYRRDSGTASPNEQGGEATLSAAASRLVLPTDCLTVCVGVVPLPGCEASSEGTACRKRSRWWPWSRTVSVVRSDAADGVVGEAASDPANHDSKKCGGATKATWLASLRNQAVSVLQLRPRNLYTSGQQRTAVAVDSRSASTILAPSSGATTTDFTETAVSISPTLGIGPTTAVRGWTGVFADVPIVLPGAQLACSVDAPATAMNACTEAHARGGGLGGRLQSEAVVCSAAASISVVLA</sequence>
<reference evidence="3" key="2">
    <citation type="journal article" date="2021" name="Sci. Data">
        <title>Chromosome-scale genome sequencing, assembly and annotation of six genomes from subfamily Leishmaniinae.</title>
        <authorList>
            <person name="Almutairi H."/>
            <person name="Urbaniak M.D."/>
            <person name="Bates M.D."/>
            <person name="Jariyapan N."/>
            <person name="Kwakye-Nuako G."/>
            <person name="Thomaz Soccol V."/>
            <person name="Al-Salem W.S."/>
            <person name="Dillon R.J."/>
            <person name="Bates P.A."/>
            <person name="Gatherer D."/>
        </authorList>
    </citation>
    <scope>NUCLEOTIDE SEQUENCE [LARGE SCALE GENOMIC DNA]</scope>
</reference>
<dbReference type="RefSeq" id="XP_067180930.1">
    <property type="nucleotide sequence ID" value="XM_067324573.1"/>
</dbReference>
<evidence type="ECO:0000256" key="1">
    <source>
        <dbReference type="SAM" id="MobiDB-lite"/>
    </source>
</evidence>
<keyword evidence="3" id="KW-1185">Reference proteome</keyword>
<dbReference type="OrthoDB" id="266650at2759"/>
<feature type="compositionally biased region" description="Basic residues" evidence="1">
    <location>
        <begin position="1"/>
        <end position="14"/>
    </location>
</feature>
<comment type="caution">
    <text evidence="2">The sequence shown here is derived from an EMBL/GenBank/DDBJ whole genome shotgun (WGS) entry which is preliminary data.</text>
</comment>
<proteinExistence type="predicted"/>
<reference evidence="3" key="1">
    <citation type="journal article" date="2021" name="Microbiol. Resour. Announc.">
        <title>LGAAP: Leishmaniinae Genome Assembly and Annotation Pipeline.</title>
        <authorList>
            <person name="Almutairi H."/>
            <person name="Urbaniak M.D."/>
            <person name="Bates M.D."/>
            <person name="Jariyapan N."/>
            <person name="Kwakye-Nuako G."/>
            <person name="Thomaz-Soccol V."/>
            <person name="Al-Salem W.S."/>
            <person name="Dillon R.J."/>
            <person name="Bates P.A."/>
            <person name="Gatherer D."/>
        </authorList>
    </citation>
    <scope>NUCLEOTIDE SEQUENCE [LARGE SCALE GENOMIC DNA]</scope>
</reference>
<evidence type="ECO:0000313" key="2">
    <source>
        <dbReference type="EMBL" id="KAG5485777.1"/>
    </source>
</evidence>
<gene>
    <name evidence="2" type="ORF">LSCM1_07189</name>
</gene>
<dbReference type="GeneID" id="92517085"/>
<feature type="region of interest" description="Disordered" evidence="1">
    <location>
        <begin position="216"/>
        <end position="240"/>
    </location>
</feature>
<dbReference type="KEGG" id="lmat:92517085"/>
<feature type="compositionally biased region" description="Low complexity" evidence="1">
    <location>
        <begin position="30"/>
        <end position="41"/>
    </location>
</feature>
<dbReference type="Proteomes" id="UP000673552">
    <property type="component" value="Unassembled WGS sequence"/>
</dbReference>
<dbReference type="EMBL" id="JAFEUZ010000008">
    <property type="protein sequence ID" value="KAG5485777.1"/>
    <property type="molecule type" value="Genomic_DNA"/>
</dbReference>
<accession>A0A836HGI8</accession>
<feature type="compositionally biased region" description="Low complexity" evidence="1">
    <location>
        <begin position="136"/>
        <end position="160"/>
    </location>
</feature>